<keyword evidence="10" id="KW-1185">Reference proteome</keyword>
<evidence type="ECO:0000256" key="5">
    <source>
        <dbReference type="ARBA" id="ARBA00022989"/>
    </source>
</evidence>
<dbReference type="Pfam" id="PF00528">
    <property type="entry name" value="BPD_transp_1"/>
    <property type="match status" value="1"/>
</dbReference>
<feature type="transmembrane region" description="Helical" evidence="7">
    <location>
        <begin position="137"/>
        <end position="165"/>
    </location>
</feature>
<accession>A0ABN8HGU7</accession>
<evidence type="ECO:0000313" key="10">
    <source>
        <dbReference type="Proteomes" id="UP001295463"/>
    </source>
</evidence>
<comment type="subcellular location">
    <subcellularLocation>
        <location evidence="1 7">Cell membrane</location>
        <topology evidence="1 7">Multi-pass membrane protein</topology>
    </subcellularLocation>
</comment>
<comment type="similarity">
    <text evidence="7">Belongs to the binding-protein-dependent transport system permease family.</text>
</comment>
<dbReference type="PROSITE" id="PS50928">
    <property type="entry name" value="ABC_TM1"/>
    <property type="match status" value="1"/>
</dbReference>
<proteinExistence type="inferred from homology"/>
<dbReference type="Proteomes" id="UP001295463">
    <property type="component" value="Chromosome"/>
</dbReference>
<dbReference type="SUPFAM" id="SSF161098">
    <property type="entry name" value="MetI-like"/>
    <property type="match status" value="1"/>
</dbReference>
<dbReference type="Gene3D" id="1.10.3720.10">
    <property type="entry name" value="MetI-like"/>
    <property type="match status" value="1"/>
</dbReference>
<dbReference type="PANTHER" id="PTHR30151:SF0">
    <property type="entry name" value="ABC TRANSPORTER PERMEASE PROTEIN MJ0413-RELATED"/>
    <property type="match status" value="1"/>
</dbReference>
<reference evidence="9 10" key="1">
    <citation type="submission" date="2022-03" db="EMBL/GenBank/DDBJ databases">
        <authorList>
            <person name="Koch H."/>
        </authorList>
    </citation>
    <scope>NUCLEOTIDE SEQUENCE [LARGE SCALE GENOMIC DNA]</scope>
    <source>
        <strain evidence="9 10">G1</strain>
    </source>
</reference>
<evidence type="ECO:0000256" key="1">
    <source>
        <dbReference type="ARBA" id="ARBA00004651"/>
    </source>
</evidence>
<evidence type="ECO:0000256" key="3">
    <source>
        <dbReference type="ARBA" id="ARBA00022475"/>
    </source>
</evidence>
<name>A0ABN8HGU7_9BACT</name>
<keyword evidence="4 7" id="KW-0812">Transmembrane</keyword>
<dbReference type="RefSeq" id="WP_305732767.1">
    <property type="nucleotide sequence ID" value="NZ_OW150024.1"/>
</dbReference>
<dbReference type="InterPro" id="IPR000515">
    <property type="entry name" value="MetI-like"/>
</dbReference>
<feature type="domain" description="ABC transmembrane type-1" evidence="8">
    <location>
        <begin position="87"/>
        <end position="268"/>
    </location>
</feature>
<keyword evidence="3" id="KW-1003">Cell membrane</keyword>
<feature type="transmembrane region" description="Helical" evidence="7">
    <location>
        <begin position="198"/>
        <end position="223"/>
    </location>
</feature>
<evidence type="ECO:0000256" key="6">
    <source>
        <dbReference type="ARBA" id="ARBA00023136"/>
    </source>
</evidence>
<sequence length="281" mass="31610">MPADTLITNQFRLRWWNIAFRELGAFLRGSFGSIVSREFLTVLIPLLILWELLPRLGVVPETLVPTPSKTAITFKEMALNLNLLFHLKASAIRFGLGFAIALITAFPIGVLMGWNLFIRKHVLPLFQILAPVPPPAWVPITIILLGVGLPMQVFLIFLGVFYPILFNTYQGIKETDPRYLASARVFGASEFTLITRVYIWHALGSVIMGIKIGIALGLIMLVIAEMYGGNSGIGFLLLEAKEFFQIDRMVVCMVILGFIGWFLIEVMKYIELKLAVWRIGR</sequence>
<dbReference type="InterPro" id="IPR035906">
    <property type="entry name" value="MetI-like_sf"/>
</dbReference>
<evidence type="ECO:0000313" key="9">
    <source>
        <dbReference type="EMBL" id="CAH2031984.1"/>
    </source>
</evidence>
<protein>
    <submittedName>
        <fullName evidence="9">Aliphatic sulfonates transport permease protein SsuC</fullName>
    </submittedName>
</protein>
<keyword evidence="5 7" id="KW-1133">Transmembrane helix</keyword>
<keyword evidence="6 7" id="KW-0472">Membrane</keyword>
<evidence type="ECO:0000256" key="4">
    <source>
        <dbReference type="ARBA" id="ARBA00022692"/>
    </source>
</evidence>
<organism evidence="9 10">
    <name type="scientific">Trichlorobacter ammonificans</name>
    <dbReference type="NCBI Taxonomy" id="2916410"/>
    <lineage>
        <taxon>Bacteria</taxon>
        <taxon>Pseudomonadati</taxon>
        <taxon>Thermodesulfobacteriota</taxon>
        <taxon>Desulfuromonadia</taxon>
        <taxon>Geobacterales</taxon>
        <taxon>Geobacteraceae</taxon>
        <taxon>Trichlorobacter</taxon>
    </lineage>
</organism>
<evidence type="ECO:0000259" key="8">
    <source>
        <dbReference type="PROSITE" id="PS50928"/>
    </source>
</evidence>
<evidence type="ECO:0000256" key="2">
    <source>
        <dbReference type="ARBA" id="ARBA00022448"/>
    </source>
</evidence>
<feature type="transmembrane region" description="Helical" evidence="7">
    <location>
        <begin position="243"/>
        <end position="264"/>
    </location>
</feature>
<dbReference type="PANTHER" id="PTHR30151">
    <property type="entry name" value="ALKANE SULFONATE ABC TRANSPORTER-RELATED, MEMBRANE SUBUNIT"/>
    <property type="match status" value="1"/>
</dbReference>
<dbReference type="EMBL" id="OW150024">
    <property type="protein sequence ID" value="CAH2031984.1"/>
    <property type="molecule type" value="Genomic_DNA"/>
</dbReference>
<feature type="transmembrane region" description="Helical" evidence="7">
    <location>
        <begin position="94"/>
        <end position="117"/>
    </location>
</feature>
<evidence type="ECO:0000256" key="7">
    <source>
        <dbReference type="RuleBase" id="RU363032"/>
    </source>
</evidence>
<keyword evidence="2 7" id="KW-0813">Transport</keyword>
<gene>
    <name evidence="9" type="primary">ssuC</name>
    <name evidence="9" type="ORF">GEAMG1_2149</name>
</gene>